<dbReference type="Proteomes" id="UP001318860">
    <property type="component" value="Unassembled WGS sequence"/>
</dbReference>
<dbReference type="InterPro" id="IPR036093">
    <property type="entry name" value="NAC_dom_sf"/>
</dbReference>
<evidence type="ECO:0000259" key="5">
    <source>
        <dbReference type="PROSITE" id="PS51005"/>
    </source>
</evidence>
<dbReference type="PROSITE" id="PS51005">
    <property type="entry name" value="NAC"/>
    <property type="match status" value="1"/>
</dbReference>
<organism evidence="6 7">
    <name type="scientific">Rehmannia glutinosa</name>
    <name type="common">Chinese foxglove</name>
    <dbReference type="NCBI Taxonomy" id="99300"/>
    <lineage>
        <taxon>Eukaryota</taxon>
        <taxon>Viridiplantae</taxon>
        <taxon>Streptophyta</taxon>
        <taxon>Embryophyta</taxon>
        <taxon>Tracheophyta</taxon>
        <taxon>Spermatophyta</taxon>
        <taxon>Magnoliopsida</taxon>
        <taxon>eudicotyledons</taxon>
        <taxon>Gunneridae</taxon>
        <taxon>Pentapetalae</taxon>
        <taxon>asterids</taxon>
        <taxon>lamiids</taxon>
        <taxon>Lamiales</taxon>
        <taxon>Orobanchaceae</taxon>
        <taxon>Rehmannieae</taxon>
        <taxon>Rehmannia</taxon>
    </lineage>
</organism>
<dbReference type="EMBL" id="JABTTQ020000007">
    <property type="protein sequence ID" value="KAK6152283.1"/>
    <property type="molecule type" value="Genomic_DNA"/>
</dbReference>
<dbReference type="SUPFAM" id="SSF101941">
    <property type="entry name" value="NAC domain"/>
    <property type="match status" value="1"/>
</dbReference>
<dbReference type="PANTHER" id="PTHR31744:SF220">
    <property type="entry name" value="LOW QUALITY PROTEIN: NAC DOMAIN-CONTAINING PROTEIN 90-LIKE"/>
    <property type="match status" value="1"/>
</dbReference>
<keyword evidence="1" id="KW-0805">Transcription regulation</keyword>
<proteinExistence type="predicted"/>
<protein>
    <recommendedName>
        <fullName evidence="5">NAC domain-containing protein</fullName>
    </recommendedName>
</protein>
<keyword evidence="2" id="KW-0238">DNA-binding</keyword>
<dbReference type="Pfam" id="PF02365">
    <property type="entry name" value="NAM"/>
    <property type="match status" value="1"/>
</dbReference>
<gene>
    <name evidence="6" type="ORF">DH2020_014918</name>
</gene>
<dbReference type="PANTHER" id="PTHR31744">
    <property type="entry name" value="PROTEIN CUP-SHAPED COTYLEDON 2-RELATED"/>
    <property type="match status" value="1"/>
</dbReference>
<keyword evidence="4" id="KW-0539">Nucleus</keyword>
<keyword evidence="3" id="KW-0804">Transcription</keyword>
<comment type="caution">
    <text evidence="6">The sequence shown here is derived from an EMBL/GenBank/DDBJ whole genome shotgun (WGS) entry which is preliminary data.</text>
</comment>
<evidence type="ECO:0000256" key="2">
    <source>
        <dbReference type="ARBA" id="ARBA00023125"/>
    </source>
</evidence>
<keyword evidence="7" id="KW-1185">Reference proteome</keyword>
<reference evidence="6 7" key="1">
    <citation type="journal article" date="2021" name="Comput. Struct. Biotechnol. J.">
        <title>De novo genome assembly of the potent medicinal plant Rehmannia glutinosa using nanopore technology.</title>
        <authorList>
            <person name="Ma L."/>
            <person name="Dong C."/>
            <person name="Song C."/>
            <person name="Wang X."/>
            <person name="Zheng X."/>
            <person name="Niu Y."/>
            <person name="Chen S."/>
            <person name="Feng W."/>
        </authorList>
    </citation>
    <scope>NUCLEOTIDE SEQUENCE [LARGE SCALE GENOMIC DNA]</scope>
    <source>
        <strain evidence="6">DH-2019</strain>
    </source>
</reference>
<sequence length="339" mass="38936">MQNIPRRNHKIFRGLSIAQEVHTCVWENEHKRGLGRLIIREEAFMVASVKGDVLHTLERELCSSDIVLGSIPLKKNCFHSICQTSSNAKDQDIDRVIPLVDIYNYNPWDLPQFAGERCPADTEQWFFFTARQERETRGGRPNRLTENGYWKATGSPCEVYSSTQNQRIGRKKTMVFYQGRAPNGRKTAWKMNEYKVFDSNIDHEPNNSSSAGGANLQVREEIRLCRIYKRSKCLRAFDRRPPTEEVAGGGQAAVHLHDHQHETTNDQAIRIINQENNNPGHVVPDQIISTNSTISSSGELIMNNNPSLSSQSLESEKYWDLATDNDPLWDWEDFNWFDI</sequence>
<dbReference type="Gene3D" id="2.170.150.80">
    <property type="entry name" value="NAC domain"/>
    <property type="match status" value="1"/>
</dbReference>
<evidence type="ECO:0000256" key="1">
    <source>
        <dbReference type="ARBA" id="ARBA00023015"/>
    </source>
</evidence>
<name>A0ABR0WZC4_REHGL</name>
<evidence type="ECO:0000256" key="3">
    <source>
        <dbReference type="ARBA" id="ARBA00023163"/>
    </source>
</evidence>
<evidence type="ECO:0000313" key="7">
    <source>
        <dbReference type="Proteomes" id="UP001318860"/>
    </source>
</evidence>
<accession>A0ABR0WZC4</accession>
<dbReference type="InterPro" id="IPR003441">
    <property type="entry name" value="NAC-dom"/>
</dbReference>
<evidence type="ECO:0000256" key="4">
    <source>
        <dbReference type="ARBA" id="ARBA00023242"/>
    </source>
</evidence>
<evidence type="ECO:0000313" key="6">
    <source>
        <dbReference type="EMBL" id="KAK6152283.1"/>
    </source>
</evidence>
<feature type="domain" description="NAC" evidence="5">
    <location>
        <begin position="64"/>
        <end position="230"/>
    </location>
</feature>